<feature type="repeat" description="ANK" evidence="3">
    <location>
        <begin position="184"/>
        <end position="216"/>
    </location>
</feature>
<dbReference type="PANTHER" id="PTHR24198">
    <property type="entry name" value="ANKYRIN REPEAT AND PROTEIN KINASE DOMAIN-CONTAINING PROTEIN"/>
    <property type="match status" value="1"/>
</dbReference>
<feature type="repeat" description="ANK" evidence="3">
    <location>
        <begin position="116"/>
        <end position="148"/>
    </location>
</feature>
<feature type="repeat" description="ANK" evidence="3">
    <location>
        <begin position="50"/>
        <end position="82"/>
    </location>
</feature>
<reference evidence="5" key="1">
    <citation type="journal article" date="2023" name="Mol. Phylogenet. Evol.">
        <title>Genome-scale phylogeny and comparative genomics of the fungal order Sordariales.</title>
        <authorList>
            <person name="Hensen N."/>
            <person name="Bonometti L."/>
            <person name="Westerberg I."/>
            <person name="Brannstrom I.O."/>
            <person name="Guillou S."/>
            <person name="Cros-Aarteil S."/>
            <person name="Calhoun S."/>
            <person name="Haridas S."/>
            <person name="Kuo A."/>
            <person name="Mondo S."/>
            <person name="Pangilinan J."/>
            <person name="Riley R."/>
            <person name="LaButti K."/>
            <person name="Andreopoulos B."/>
            <person name="Lipzen A."/>
            <person name="Chen C."/>
            <person name="Yan M."/>
            <person name="Daum C."/>
            <person name="Ng V."/>
            <person name="Clum A."/>
            <person name="Steindorff A."/>
            <person name="Ohm R.A."/>
            <person name="Martin F."/>
            <person name="Silar P."/>
            <person name="Natvig D.O."/>
            <person name="Lalanne C."/>
            <person name="Gautier V."/>
            <person name="Ament-Velasquez S.L."/>
            <person name="Kruys A."/>
            <person name="Hutchinson M.I."/>
            <person name="Powell A.J."/>
            <person name="Barry K."/>
            <person name="Miller A.N."/>
            <person name="Grigoriev I.V."/>
            <person name="Debuchy R."/>
            <person name="Gladieux P."/>
            <person name="Hiltunen Thoren M."/>
            <person name="Johannesson H."/>
        </authorList>
    </citation>
    <scope>NUCLEOTIDE SEQUENCE [LARGE SCALE GENOMIC DNA]</scope>
    <source>
        <strain evidence="5">CBS 284.82</strain>
    </source>
</reference>
<feature type="repeat" description="ANK" evidence="3">
    <location>
        <begin position="150"/>
        <end position="182"/>
    </location>
</feature>
<dbReference type="InterPro" id="IPR036770">
    <property type="entry name" value="Ankyrin_rpt-contain_sf"/>
</dbReference>
<dbReference type="PROSITE" id="PS50297">
    <property type="entry name" value="ANK_REP_REGION"/>
    <property type="match status" value="4"/>
</dbReference>
<dbReference type="AlphaFoldDB" id="A0AAN6P915"/>
<protein>
    <submittedName>
        <fullName evidence="4">Ankyrin repeat-containing domain protein</fullName>
    </submittedName>
</protein>
<evidence type="ECO:0000256" key="3">
    <source>
        <dbReference type="PROSITE-ProRule" id="PRU00023"/>
    </source>
</evidence>
<dbReference type="PRINTS" id="PR01415">
    <property type="entry name" value="ANKYRIN"/>
</dbReference>
<sequence length="379" mass="40409">MDPSEPSKSTDTGNNDAVSRLHQAVIDGDEALARLLLRQNDDIADARDASGRTALAVAVEHAQLGLVPALLDHGADIEAPDASGRTLLHQAVARNNVPLSTLLLERGANVEAATPGGEKPLWTAASQGYELVAKLLLQCKADVEAFNAKSGTTALFEAVNRGHTGLVKLLLDSGADIDARRTGSQAIPLHRAIMNGDAELVKLLLQHGADVGIPGKDGRSAQQVADEQKEKAFAALLRSGLLLEGPEIKKEGGGKLPEAPRLVVPRALPPPRHNPAKMAACRAFEATLMEFYTDGREQRYQQSAPVYDLLYGKGPQAILDAERPGSVAGKTPKFTWYHLPANNVRILVGVLETPWKWANSYPADGMGRGTPLSQALLLL</sequence>
<keyword evidence="2 3" id="KW-0040">ANK repeat</keyword>
<organism evidence="4 5">
    <name type="scientific">Parachaetomium inaequale</name>
    <dbReference type="NCBI Taxonomy" id="2588326"/>
    <lineage>
        <taxon>Eukaryota</taxon>
        <taxon>Fungi</taxon>
        <taxon>Dikarya</taxon>
        <taxon>Ascomycota</taxon>
        <taxon>Pezizomycotina</taxon>
        <taxon>Sordariomycetes</taxon>
        <taxon>Sordariomycetidae</taxon>
        <taxon>Sordariales</taxon>
        <taxon>Chaetomiaceae</taxon>
        <taxon>Parachaetomium</taxon>
    </lineage>
</organism>
<gene>
    <name evidence="4" type="ORF">C8A01DRAFT_19171</name>
</gene>
<evidence type="ECO:0000313" key="5">
    <source>
        <dbReference type="Proteomes" id="UP001303115"/>
    </source>
</evidence>
<proteinExistence type="predicted"/>
<feature type="repeat" description="ANK" evidence="3">
    <location>
        <begin position="83"/>
        <end position="115"/>
    </location>
</feature>
<keyword evidence="5" id="KW-1185">Reference proteome</keyword>
<dbReference type="SUPFAM" id="SSF48403">
    <property type="entry name" value="Ankyrin repeat"/>
    <property type="match status" value="1"/>
</dbReference>
<dbReference type="InterPro" id="IPR002110">
    <property type="entry name" value="Ankyrin_rpt"/>
</dbReference>
<dbReference type="Proteomes" id="UP001303115">
    <property type="component" value="Unassembled WGS sequence"/>
</dbReference>
<keyword evidence="1" id="KW-0677">Repeat</keyword>
<dbReference type="Pfam" id="PF00023">
    <property type="entry name" value="Ank"/>
    <property type="match status" value="1"/>
</dbReference>
<dbReference type="EMBL" id="MU854501">
    <property type="protein sequence ID" value="KAK4033969.1"/>
    <property type="molecule type" value="Genomic_DNA"/>
</dbReference>
<dbReference type="PROSITE" id="PS50088">
    <property type="entry name" value="ANK_REPEAT"/>
    <property type="match status" value="5"/>
</dbReference>
<dbReference type="Gene3D" id="1.25.40.20">
    <property type="entry name" value="Ankyrin repeat-containing domain"/>
    <property type="match status" value="1"/>
</dbReference>
<evidence type="ECO:0000256" key="2">
    <source>
        <dbReference type="ARBA" id="ARBA00023043"/>
    </source>
</evidence>
<evidence type="ECO:0000313" key="4">
    <source>
        <dbReference type="EMBL" id="KAK4033969.1"/>
    </source>
</evidence>
<accession>A0AAN6P915</accession>
<comment type="caution">
    <text evidence="4">The sequence shown here is derived from an EMBL/GenBank/DDBJ whole genome shotgun (WGS) entry which is preliminary data.</text>
</comment>
<dbReference type="PANTHER" id="PTHR24198:SF165">
    <property type="entry name" value="ANKYRIN REPEAT-CONTAINING PROTEIN-RELATED"/>
    <property type="match status" value="1"/>
</dbReference>
<name>A0AAN6P915_9PEZI</name>
<evidence type="ECO:0000256" key="1">
    <source>
        <dbReference type="ARBA" id="ARBA00022737"/>
    </source>
</evidence>
<dbReference type="SMART" id="SM00248">
    <property type="entry name" value="ANK"/>
    <property type="match status" value="6"/>
</dbReference>
<dbReference type="Pfam" id="PF12796">
    <property type="entry name" value="Ank_2"/>
    <property type="match status" value="2"/>
</dbReference>